<evidence type="ECO:0000313" key="3">
    <source>
        <dbReference type="Proteomes" id="UP000440578"/>
    </source>
</evidence>
<dbReference type="OrthoDB" id="8021718at2759"/>
<evidence type="ECO:0000256" key="1">
    <source>
        <dbReference type="SAM" id="SignalP"/>
    </source>
</evidence>
<reference evidence="2 3" key="1">
    <citation type="submission" date="2019-07" db="EMBL/GenBank/DDBJ databases">
        <title>Draft genome assembly of a fouling barnacle, Amphibalanus amphitrite (Darwin, 1854): The first reference genome for Thecostraca.</title>
        <authorList>
            <person name="Kim W."/>
        </authorList>
    </citation>
    <scope>NUCLEOTIDE SEQUENCE [LARGE SCALE GENOMIC DNA]</scope>
    <source>
        <strain evidence="2">SNU_AA5</strain>
        <tissue evidence="2">Soma without cirri and trophi</tissue>
    </source>
</reference>
<dbReference type="Proteomes" id="UP000440578">
    <property type="component" value="Unassembled WGS sequence"/>
</dbReference>
<evidence type="ECO:0000313" key="2">
    <source>
        <dbReference type="EMBL" id="KAF0294205.1"/>
    </source>
</evidence>
<dbReference type="AlphaFoldDB" id="A0A6A4VJK4"/>
<feature type="chain" id="PRO_5025553551" evidence="1">
    <location>
        <begin position="18"/>
        <end position="117"/>
    </location>
</feature>
<proteinExistence type="predicted"/>
<sequence>MAATLALLWALLVATAASPLPQDVQLVQGDVQVVQDVPIPDNEEILQASVIIRPPKIEKVTQVTSNNQYQKLYDESGKYKFGFDDENQFRVEERLSDGQLRGIYGYKNDDGSYSAFM</sequence>
<organism evidence="2 3">
    <name type="scientific">Amphibalanus amphitrite</name>
    <name type="common">Striped barnacle</name>
    <name type="synonym">Balanus amphitrite</name>
    <dbReference type="NCBI Taxonomy" id="1232801"/>
    <lineage>
        <taxon>Eukaryota</taxon>
        <taxon>Metazoa</taxon>
        <taxon>Ecdysozoa</taxon>
        <taxon>Arthropoda</taxon>
        <taxon>Crustacea</taxon>
        <taxon>Multicrustacea</taxon>
        <taxon>Cirripedia</taxon>
        <taxon>Thoracica</taxon>
        <taxon>Thoracicalcarea</taxon>
        <taxon>Balanomorpha</taxon>
        <taxon>Balanoidea</taxon>
        <taxon>Balanidae</taxon>
        <taxon>Amphibalaninae</taxon>
        <taxon>Amphibalanus</taxon>
    </lineage>
</organism>
<dbReference type="EMBL" id="VIIS01001699">
    <property type="protein sequence ID" value="KAF0294205.1"/>
    <property type="molecule type" value="Genomic_DNA"/>
</dbReference>
<name>A0A6A4VJK4_AMPAM</name>
<comment type="caution">
    <text evidence="2">The sequence shown here is derived from an EMBL/GenBank/DDBJ whole genome shotgun (WGS) entry which is preliminary data.</text>
</comment>
<accession>A0A6A4VJK4</accession>
<feature type="signal peptide" evidence="1">
    <location>
        <begin position="1"/>
        <end position="17"/>
    </location>
</feature>
<gene>
    <name evidence="2" type="ORF">FJT64_008141</name>
</gene>
<keyword evidence="3" id="KW-1185">Reference proteome</keyword>
<protein>
    <submittedName>
        <fullName evidence="2">Uncharacterized protein</fullName>
    </submittedName>
</protein>
<keyword evidence="1" id="KW-0732">Signal</keyword>